<organism evidence="1 2">
    <name type="scientific">Candidatus Wolfebacteria bacterium GW2011_GWC1_37_10</name>
    <dbReference type="NCBI Taxonomy" id="1619010"/>
    <lineage>
        <taxon>Bacteria</taxon>
        <taxon>Candidatus Wolfeibacteriota</taxon>
    </lineage>
</organism>
<reference evidence="1 2" key="1">
    <citation type="journal article" date="2015" name="Nature">
        <title>rRNA introns, odd ribosomes, and small enigmatic genomes across a large radiation of phyla.</title>
        <authorList>
            <person name="Brown C.T."/>
            <person name="Hug L.A."/>
            <person name="Thomas B.C."/>
            <person name="Sharon I."/>
            <person name="Castelle C.J."/>
            <person name="Singh A."/>
            <person name="Wilkins M.J."/>
            <person name="Williams K.H."/>
            <person name="Banfield J.F."/>
        </authorList>
    </citation>
    <scope>NUCLEOTIDE SEQUENCE [LARGE SCALE GENOMIC DNA]</scope>
</reference>
<evidence type="ECO:0008006" key="3">
    <source>
        <dbReference type="Google" id="ProtNLM"/>
    </source>
</evidence>
<evidence type="ECO:0000313" key="1">
    <source>
        <dbReference type="EMBL" id="KKQ23192.1"/>
    </source>
</evidence>
<protein>
    <recommendedName>
        <fullName evidence="3">Lipoprotein</fullName>
    </recommendedName>
</protein>
<name>A0A0G0FZF5_9BACT</name>
<dbReference type="Proteomes" id="UP000034044">
    <property type="component" value="Unassembled WGS sequence"/>
</dbReference>
<comment type="caution">
    <text evidence="1">The sequence shown here is derived from an EMBL/GenBank/DDBJ whole genome shotgun (WGS) entry which is preliminary data.</text>
</comment>
<evidence type="ECO:0000313" key="2">
    <source>
        <dbReference type="Proteomes" id="UP000034044"/>
    </source>
</evidence>
<accession>A0A0G0FZF5</accession>
<sequence>MRTKNLLILLFSVLVITGCSSNLVHRKQVFAPEPFPAITETFTENAEVFDKTQYKGSVAGALGLGVPFPPLAGLGLVGGGMYEMIRQFSDSSKYFIEPASAEYADEINKIYSEYLKKELVEAGFTVLEKPVDGSLVIKTKIGNLRHSMSLGTGGYIKAYVEIYRDDTLLMSFEIKDVAFSDLTLTPKYAIRKYIAPEIAKELKKDFVKDPDK</sequence>
<dbReference type="AlphaFoldDB" id="A0A0G0FZF5"/>
<dbReference type="EMBL" id="LBSR01000003">
    <property type="protein sequence ID" value="KKQ23192.1"/>
    <property type="molecule type" value="Genomic_DNA"/>
</dbReference>
<gene>
    <name evidence="1" type="ORF">US36_C0003G0026</name>
</gene>
<proteinExistence type="predicted"/>
<dbReference type="PROSITE" id="PS51257">
    <property type="entry name" value="PROKAR_LIPOPROTEIN"/>
    <property type="match status" value="1"/>
</dbReference>